<evidence type="ECO:0000313" key="3">
    <source>
        <dbReference type="Proteomes" id="UP000006437"/>
    </source>
</evidence>
<feature type="compositionally biased region" description="Basic and acidic residues" evidence="1">
    <location>
        <begin position="30"/>
        <end position="49"/>
    </location>
</feature>
<dbReference type="PATRIC" id="fig|796937.3.peg.716"/>
<dbReference type="BioCyc" id="EBAC796937-HMP:GMGH-1523-MONOMER"/>
<dbReference type="HOGENOM" id="CLU_215913_0_0_9"/>
<proteinExistence type="predicted"/>
<dbReference type="AlphaFoldDB" id="G9WZB7"/>
<feature type="compositionally biased region" description="Basic and acidic residues" evidence="1">
    <location>
        <begin position="12"/>
        <end position="21"/>
    </location>
</feature>
<evidence type="ECO:0000313" key="2">
    <source>
        <dbReference type="EMBL" id="EHL16093.1"/>
    </source>
</evidence>
<gene>
    <name evidence="2" type="ORF">HMPREF9629_01518</name>
</gene>
<dbReference type="Proteomes" id="UP000006437">
    <property type="component" value="Unassembled WGS sequence"/>
</dbReference>
<name>G9WZB7_9FIRM</name>
<reference evidence="2 3" key="1">
    <citation type="submission" date="2011-08" db="EMBL/GenBank/DDBJ databases">
        <title>The Genome Sequence of Eubacteriaceae bacterium ACC19a.</title>
        <authorList>
            <consortium name="The Broad Institute Genome Sequencing Platform"/>
            <person name="Earl A."/>
            <person name="Ward D."/>
            <person name="Feldgarden M."/>
            <person name="Gevers D."/>
            <person name="Sizova M."/>
            <person name="Hazen A."/>
            <person name="Epstein S."/>
            <person name="Young S.K."/>
            <person name="Zeng Q."/>
            <person name="Gargeya S."/>
            <person name="Fitzgerald M."/>
            <person name="Haas B."/>
            <person name="Abouelleil A."/>
            <person name="Alvarado L."/>
            <person name="Arachchi H.M."/>
            <person name="Berlin A."/>
            <person name="Brown A."/>
            <person name="Chapman S.B."/>
            <person name="Chen Z."/>
            <person name="Dunbar C."/>
            <person name="Freedman E."/>
            <person name="Gearin G."/>
            <person name="Gellesch M."/>
            <person name="Goldberg J."/>
            <person name="Griggs A."/>
            <person name="Gujja S."/>
            <person name="Heiman D."/>
            <person name="Howarth C."/>
            <person name="Larson L."/>
            <person name="Lui A."/>
            <person name="MacDonald P.J.P."/>
            <person name="Montmayeur A."/>
            <person name="Murphy C."/>
            <person name="Neiman D."/>
            <person name="Pearson M."/>
            <person name="Priest M."/>
            <person name="Roberts A."/>
            <person name="Saif S."/>
            <person name="Shea T."/>
            <person name="Shenoy N."/>
            <person name="Sisk P."/>
            <person name="Stolte C."/>
            <person name="Sykes S."/>
            <person name="Wortman J."/>
            <person name="Nusbaum C."/>
            <person name="Birren B."/>
        </authorList>
    </citation>
    <scope>NUCLEOTIDE SEQUENCE [LARGE SCALE GENOMIC DNA]</scope>
    <source>
        <strain evidence="2 3">ACC19a</strain>
    </source>
</reference>
<accession>G9WZB7</accession>
<comment type="caution">
    <text evidence="2">The sequence shown here is derived from an EMBL/GenBank/DDBJ whole genome shotgun (WGS) entry which is preliminary data.</text>
</comment>
<sequence length="49" mass="5588">MKAKLNTLLNSEKGKENDKKSILGAIKEYQAGDKQKPKESKEKPKETER</sequence>
<evidence type="ECO:0000256" key="1">
    <source>
        <dbReference type="SAM" id="MobiDB-lite"/>
    </source>
</evidence>
<dbReference type="RefSeq" id="WP_009525747.1">
    <property type="nucleotide sequence ID" value="NZ_JH414555.1"/>
</dbReference>
<organism evidence="2 3">
    <name type="scientific">Peptoanaerobacter stomatis</name>
    <dbReference type="NCBI Taxonomy" id="796937"/>
    <lineage>
        <taxon>Bacteria</taxon>
        <taxon>Bacillati</taxon>
        <taxon>Bacillota</taxon>
        <taxon>Clostridia</taxon>
        <taxon>Peptostreptococcales</taxon>
        <taxon>Filifactoraceae</taxon>
        <taxon>Peptoanaerobacter</taxon>
    </lineage>
</organism>
<protein>
    <submittedName>
        <fullName evidence="2">Uncharacterized protein</fullName>
    </submittedName>
</protein>
<dbReference type="EMBL" id="AFZE01000006">
    <property type="protein sequence ID" value="EHL16093.1"/>
    <property type="molecule type" value="Genomic_DNA"/>
</dbReference>
<feature type="region of interest" description="Disordered" evidence="1">
    <location>
        <begin position="1"/>
        <end position="49"/>
    </location>
</feature>